<dbReference type="InParanoid" id="A0A5C7ERR3"/>
<keyword evidence="2 11" id="KW-0489">Methyltransferase</keyword>
<dbReference type="AlphaFoldDB" id="A0A5C7ERR3"/>
<evidence type="ECO:0000256" key="9">
    <source>
        <dbReference type="ARBA" id="ARBA00042745"/>
    </source>
</evidence>
<name>A0A5C7ERR3_9PROT</name>
<evidence type="ECO:0000259" key="13">
    <source>
        <dbReference type="Pfam" id="PF01728"/>
    </source>
</evidence>
<feature type="active site" description="Proton acceptor" evidence="11 12">
    <location>
        <position position="161"/>
    </location>
</feature>
<keyword evidence="15" id="KW-1185">Reference proteome</keyword>
<dbReference type="GO" id="GO:0008650">
    <property type="term" value="F:rRNA (uridine-2'-O-)-methyltransferase activity"/>
    <property type="evidence" value="ECO:0007669"/>
    <property type="project" value="UniProtKB-UniRule"/>
</dbReference>
<dbReference type="Gene3D" id="3.40.50.150">
    <property type="entry name" value="Vaccinia Virus protein VP39"/>
    <property type="match status" value="1"/>
</dbReference>
<dbReference type="SUPFAM" id="SSF53335">
    <property type="entry name" value="S-adenosyl-L-methionine-dependent methyltransferases"/>
    <property type="match status" value="1"/>
</dbReference>
<dbReference type="GO" id="GO:0005737">
    <property type="term" value="C:cytoplasm"/>
    <property type="evidence" value="ECO:0007669"/>
    <property type="project" value="UniProtKB-SubCell"/>
</dbReference>
<dbReference type="InterPro" id="IPR050082">
    <property type="entry name" value="RNA_methyltr_RlmE"/>
</dbReference>
<comment type="catalytic activity">
    <reaction evidence="10 11">
        <text>uridine(2552) in 23S rRNA + S-adenosyl-L-methionine = 2'-O-methyluridine(2552) in 23S rRNA + S-adenosyl-L-homocysteine + H(+)</text>
        <dbReference type="Rhea" id="RHEA:42720"/>
        <dbReference type="Rhea" id="RHEA-COMP:10202"/>
        <dbReference type="Rhea" id="RHEA-COMP:10203"/>
        <dbReference type="ChEBI" id="CHEBI:15378"/>
        <dbReference type="ChEBI" id="CHEBI:57856"/>
        <dbReference type="ChEBI" id="CHEBI:59789"/>
        <dbReference type="ChEBI" id="CHEBI:65315"/>
        <dbReference type="ChEBI" id="CHEBI:74478"/>
        <dbReference type="EC" id="2.1.1.166"/>
    </reaction>
</comment>
<accession>A0A5C7ERR3</accession>
<evidence type="ECO:0000256" key="11">
    <source>
        <dbReference type="HAMAP-Rule" id="MF_01547"/>
    </source>
</evidence>
<dbReference type="FunCoup" id="A0A5C7ERR3">
    <property type="interactions" value="457"/>
</dbReference>
<evidence type="ECO:0000313" key="15">
    <source>
        <dbReference type="Proteomes" id="UP000321201"/>
    </source>
</evidence>
<evidence type="ECO:0000313" key="14">
    <source>
        <dbReference type="EMBL" id="TXF11342.1"/>
    </source>
</evidence>
<evidence type="ECO:0000256" key="10">
    <source>
        <dbReference type="ARBA" id="ARBA00048970"/>
    </source>
</evidence>
<keyword evidence="4 11" id="KW-0949">S-adenosyl-L-methionine</keyword>
<feature type="binding site" evidence="11">
    <location>
        <position position="121"/>
    </location>
    <ligand>
        <name>S-adenosyl-L-methionine</name>
        <dbReference type="ChEBI" id="CHEBI:59789"/>
    </ligand>
</feature>
<keyword evidence="1 11" id="KW-0698">rRNA processing</keyword>
<sequence length="215" mass="23515">MARSKTSKAWMQEHVSDLYVRRAKAEGYRSRAAYKLMELDERDHLLRPGLWVVDLGAAPGGWSQVAAARVGKAGRVVAVDVLEMAPLPGVEFILGDFSEEATLVRVARALDGHAADLVLSDMAPNMSGMAEVDQARSLHLAELALEFCTRHLKPGGGLLVKVFQGAGFDGFVAELRRRFSRVAVRKPRSSRSRSAEVYLLATGFRGEPRPTQGDK</sequence>
<feature type="binding site" evidence="11">
    <location>
        <position position="96"/>
    </location>
    <ligand>
        <name>S-adenosyl-L-methionine</name>
        <dbReference type="ChEBI" id="CHEBI:59789"/>
    </ligand>
</feature>
<evidence type="ECO:0000256" key="2">
    <source>
        <dbReference type="ARBA" id="ARBA00022603"/>
    </source>
</evidence>
<evidence type="ECO:0000256" key="5">
    <source>
        <dbReference type="ARBA" id="ARBA00037569"/>
    </source>
</evidence>
<evidence type="ECO:0000256" key="4">
    <source>
        <dbReference type="ARBA" id="ARBA00022691"/>
    </source>
</evidence>
<dbReference type="InterPro" id="IPR002877">
    <property type="entry name" value="RNA_MeTrfase_FtsJ_dom"/>
</dbReference>
<comment type="caution">
    <text evidence="14">The sequence shown here is derived from an EMBL/GenBank/DDBJ whole genome shotgun (WGS) entry which is preliminary data.</text>
</comment>
<feature type="binding site" evidence="11">
    <location>
        <position position="80"/>
    </location>
    <ligand>
        <name>S-adenosyl-L-methionine</name>
        <dbReference type="ChEBI" id="CHEBI:59789"/>
    </ligand>
</feature>
<feature type="domain" description="Ribosomal RNA methyltransferase FtsJ" evidence="13">
    <location>
        <begin position="28"/>
        <end position="204"/>
    </location>
</feature>
<comment type="function">
    <text evidence="5 11">Specifically methylates the uridine in position 2552 of 23S rRNA at the 2'-O position of the ribose in the fully assembled 50S ribosomal subunit.</text>
</comment>
<dbReference type="RefSeq" id="WP_147800173.1">
    <property type="nucleotide sequence ID" value="NZ_VPFL01000014.1"/>
</dbReference>
<dbReference type="InterPro" id="IPR029063">
    <property type="entry name" value="SAM-dependent_MTases_sf"/>
</dbReference>
<dbReference type="PANTHER" id="PTHR10920:SF18">
    <property type="entry name" value="RRNA METHYLTRANSFERASE 2, MITOCHONDRIAL"/>
    <property type="match status" value="1"/>
</dbReference>
<dbReference type="InterPro" id="IPR015507">
    <property type="entry name" value="rRNA-MeTfrase_E"/>
</dbReference>
<comment type="similarity">
    <text evidence="11">Belongs to the class I-like SAM-binding methyltransferase superfamily. RNA methyltransferase RlmE family.</text>
</comment>
<comment type="subcellular location">
    <subcellularLocation>
        <location evidence="11">Cytoplasm</location>
    </subcellularLocation>
</comment>
<dbReference type="OrthoDB" id="9790080at2"/>
<evidence type="ECO:0000256" key="7">
    <source>
        <dbReference type="ARBA" id="ARBA00041129"/>
    </source>
</evidence>
<keyword evidence="11" id="KW-0963">Cytoplasm</keyword>
<evidence type="ECO:0000256" key="12">
    <source>
        <dbReference type="PIRSR" id="PIRSR005461-1"/>
    </source>
</evidence>
<evidence type="ECO:0000256" key="1">
    <source>
        <dbReference type="ARBA" id="ARBA00022552"/>
    </source>
</evidence>
<dbReference type="PIRSF" id="PIRSF005461">
    <property type="entry name" value="23S_rRNA_mtase"/>
    <property type="match status" value="1"/>
</dbReference>
<evidence type="ECO:0000256" key="6">
    <source>
        <dbReference type="ARBA" id="ARBA00038861"/>
    </source>
</evidence>
<reference evidence="14 15" key="1">
    <citation type="submission" date="2019-08" db="EMBL/GenBank/DDBJ databases">
        <title>Pelomicrobium methylotrophicum gen. nov., sp. nov. a moderately thermophilic, facultatively anaerobic, lithoautotrophic and methylotrophic bacterium isolated from a terrestrial mud volcano.</title>
        <authorList>
            <person name="Slobodkina G.B."/>
            <person name="Merkel A.Y."/>
            <person name="Slobodkin A.I."/>
        </authorList>
    </citation>
    <scope>NUCLEOTIDE SEQUENCE [LARGE SCALE GENOMIC DNA]</scope>
    <source>
        <strain evidence="14 15">SM250</strain>
    </source>
</reference>
<evidence type="ECO:0000256" key="3">
    <source>
        <dbReference type="ARBA" id="ARBA00022679"/>
    </source>
</evidence>
<feature type="binding site" evidence="11">
    <location>
        <position position="62"/>
    </location>
    <ligand>
        <name>S-adenosyl-L-methionine</name>
        <dbReference type="ChEBI" id="CHEBI:59789"/>
    </ligand>
</feature>
<dbReference type="EMBL" id="VPFL01000014">
    <property type="protein sequence ID" value="TXF11342.1"/>
    <property type="molecule type" value="Genomic_DNA"/>
</dbReference>
<evidence type="ECO:0000256" key="8">
    <source>
        <dbReference type="ARBA" id="ARBA00041995"/>
    </source>
</evidence>
<dbReference type="PANTHER" id="PTHR10920">
    <property type="entry name" value="RIBOSOMAL RNA METHYLTRANSFERASE"/>
    <property type="match status" value="1"/>
</dbReference>
<dbReference type="FunFam" id="3.40.50.150:FF:000005">
    <property type="entry name" value="Ribosomal RNA large subunit methyltransferase E"/>
    <property type="match status" value="1"/>
</dbReference>
<dbReference type="HAMAP" id="MF_01547">
    <property type="entry name" value="RNA_methyltr_E"/>
    <property type="match status" value="1"/>
</dbReference>
<protein>
    <recommendedName>
        <fullName evidence="7 11">Ribosomal RNA large subunit methyltransferase E</fullName>
        <ecNumber evidence="6 11">2.1.1.166</ecNumber>
    </recommendedName>
    <alternativeName>
        <fullName evidence="9 11">23S rRNA Um2552 methyltransferase</fullName>
    </alternativeName>
    <alternativeName>
        <fullName evidence="8 11">rRNA (uridine-2'-O-)-methyltransferase</fullName>
    </alternativeName>
</protein>
<gene>
    <name evidence="11" type="primary">rlmE</name>
    <name evidence="11" type="synonym">ftsJ</name>
    <name evidence="11" type="synonym">rrmJ</name>
    <name evidence="14" type="ORF">FR698_10570</name>
</gene>
<dbReference type="EC" id="2.1.1.166" evidence="6 11"/>
<proteinExistence type="inferred from homology"/>
<dbReference type="Pfam" id="PF01728">
    <property type="entry name" value="FtsJ"/>
    <property type="match status" value="1"/>
</dbReference>
<dbReference type="Proteomes" id="UP000321201">
    <property type="component" value="Unassembled WGS sequence"/>
</dbReference>
<organism evidence="14 15">
    <name type="scientific">Pelomicrobium methylotrophicum</name>
    <dbReference type="NCBI Taxonomy" id="2602750"/>
    <lineage>
        <taxon>Bacteria</taxon>
        <taxon>Pseudomonadati</taxon>
        <taxon>Pseudomonadota</taxon>
        <taxon>Hydrogenophilia</taxon>
        <taxon>Hydrogenophilia incertae sedis</taxon>
        <taxon>Pelomicrobium</taxon>
    </lineage>
</organism>
<feature type="binding site" evidence="11">
    <location>
        <position position="60"/>
    </location>
    <ligand>
        <name>S-adenosyl-L-methionine</name>
        <dbReference type="ChEBI" id="CHEBI:59789"/>
    </ligand>
</feature>
<keyword evidence="3 11" id="KW-0808">Transferase</keyword>